<dbReference type="GO" id="GO:0032153">
    <property type="term" value="C:cell division site"/>
    <property type="evidence" value="ECO:0007669"/>
    <property type="project" value="TreeGrafter"/>
</dbReference>
<dbReference type="FunFam" id="1.20.1270.60:FF:000102">
    <property type="entry name" value="WGS project CABT00000000 data, contig 2.23"/>
    <property type="match status" value="1"/>
</dbReference>
<feature type="region of interest" description="Disordered" evidence="3">
    <location>
        <begin position="406"/>
        <end position="439"/>
    </location>
</feature>
<feature type="compositionally biased region" description="Basic and acidic residues" evidence="3">
    <location>
        <begin position="369"/>
        <end position="379"/>
    </location>
</feature>
<dbReference type="PANTHER" id="PTHR23065">
    <property type="entry name" value="PROLINE-SERINE-THREONINE PHOSPHATASE INTERACTING PROTEIN 1"/>
    <property type="match status" value="1"/>
</dbReference>
<evidence type="ECO:0000256" key="3">
    <source>
        <dbReference type="SAM" id="MobiDB-lite"/>
    </source>
</evidence>
<dbReference type="Pfam" id="PF00611">
    <property type="entry name" value="FCH"/>
    <property type="match status" value="1"/>
</dbReference>
<feature type="compositionally biased region" description="Polar residues" evidence="3">
    <location>
        <begin position="317"/>
        <end position="330"/>
    </location>
</feature>
<feature type="coiled-coil region" evidence="2">
    <location>
        <begin position="120"/>
        <end position="147"/>
    </location>
</feature>
<dbReference type="InterPro" id="IPR018808">
    <property type="entry name" value="Muniscin_C"/>
</dbReference>
<dbReference type="HOGENOM" id="CLU_011037_0_0_1"/>
<dbReference type="VEuPathDB" id="FungiDB:SAPIO_CDS8431"/>
<dbReference type="OrthoDB" id="331602at2759"/>
<name>A0A084FZL5_PSEDA</name>
<dbReference type="GO" id="GO:0006897">
    <property type="term" value="P:endocytosis"/>
    <property type="evidence" value="ECO:0007669"/>
    <property type="project" value="UniProtKB-KW"/>
</dbReference>
<feature type="region of interest" description="Disordered" evidence="3">
    <location>
        <begin position="233"/>
        <end position="389"/>
    </location>
</feature>
<comment type="caution">
    <text evidence="5">The sequence shown here is derived from an EMBL/GenBank/DDBJ whole genome shotgun (WGS) entry which is preliminary data.</text>
</comment>
<dbReference type="CDD" id="cd09264">
    <property type="entry name" value="AP_Syp1_MHD"/>
    <property type="match status" value="1"/>
</dbReference>
<dbReference type="GO" id="GO:0030139">
    <property type="term" value="C:endocytic vesicle"/>
    <property type="evidence" value="ECO:0007669"/>
    <property type="project" value="TreeGrafter"/>
</dbReference>
<evidence type="ECO:0000256" key="1">
    <source>
        <dbReference type="ARBA" id="ARBA00022583"/>
    </source>
</evidence>
<dbReference type="Gene3D" id="1.20.1270.60">
    <property type="entry name" value="Arfaptin homology (AH) domain/BAR domain"/>
    <property type="match status" value="1"/>
</dbReference>
<accession>A0A084FZL5</accession>
<dbReference type="InterPro" id="IPR027267">
    <property type="entry name" value="AH/BAR_dom_sf"/>
</dbReference>
<dbReference type="RefSeq" id="XP_016640326.1">
    <property type="nucleotide sequence ID" value="XM_016790063.1"/>
</dbReference>
<feature type="compositionally biased region" description="Low complexity" evidence="3">
    <location>
        <begin position="255"/>
        <end position="272"/>
    </location>
</feature>
<evidence type="ECO:0000256" key="2">
    <source>
        <dbReference type="SAM" id="Coils"/>
    </source>
</evidence>
<evidence type="ECO:0000259" key="4">
    <source>
        <dbReference type="SMART" id="SM00055"/>
    </source>
</evidence>
<dbReference type="AlphaFoldDB" id="A0A084FZL5"/>
<organism evidence="5 6">
    <name type="scientific">Pseudallescheria apiosperma</name>
    <name type="common">Scedosporium apiospermum</name>
    <dbReference type="NCBI Taxonomy" id="563466"/>
    <lineage>
        <taxon>Eukaryota</taxon>
        <taxon>Fungi</taxon>
        <taxon>Dikarya</taxon>
        <taxon>Ascomycota</taxon>
        <taxon>Pezizomycotina</taxon>
        <taxon>Sordariomycetes</taxon>
        <taxon>Hypocreomycetidae</taxon>
        <taxon>Microascales</taxon>
        <taxon>Microascaceae</taxon>
        <taxon>Scedosporium</taxon>
    </lineage>
</organism>
<feature type="domain" description="FCH" evidence="4">
    <location>
        <begin position="14"/>
        <end position="100"/>
    </location>
</feature>
<dbReference type="OMA" id="FQTHEVD"/>
<proteinExistence type="predicted"/>
<feature type="compositionally biased region" description="Basic and acidic residues" evidence="3">
    <location>
        <begin position="233"/>
        <end position="248"/>
    </location>
</feature>
<dbReference type="KEGG" id="sapo:SAPIO_CDS8431"/>
<dbReference type="Pfam" id="PF10291">
    <property type="entry name" value="muHD"/>
    <property type="match status" value="1"/>
</dbReference>
<dbReference type="CDD" id="cd07650">
    <property type="entry name" value="F-BAR_Syp1p_like"/>
    <property type="match status" value="1"/>
</dbReference>
<keyword evidence="6" id="KW-1185">Reference proteome</keyword>
<sequence>MEETSRTEYPAMLAYLQPSQAVHVLNDRVKRVTKLNVEIADWLQERRKVEEQYVQGLRKLMQFKVPNTASELGVFQGPWDKVLRTVESTAHSHFLFASRVEKDVEVPLRNFGQKREVQNIHNIAANLASMAKELEDAQDKSERLTKKGTKASTQKVEAAASRLNAASQQWESQAPFIFENFQVLDEQRANQLRDLLTQLLTHENDQAQRTQISAGETLQVMLDIQTSKEIENFAHRVTDGKAKNERKSAPATRRPSVAGSTSTPPATATTAASHDDETPSETDTPELHQQTPRLRSRIGTMLGRRRQSIHGGFGPISQKTSGSFGRNLRSSHGRGVSPRASMNDLTSSNKLPSLAEGPDVPRDVNTAEAEEKPKEETPHEGANGVKPSPNLADLAVLAEPQGTVNGADREIPEFAPPPGPPPQAKTHVDQPTKDSEGFTIPAAMNDPISLAQREAAATEDADQLFKLNIQSTPVAQDDPEATQAALSNVTNALTQMGLPSRKGGTIRGRRDVRNTIYVPSANGAPSPDVGAPPTPPIPTAFTKPPTLAALASEASIAGTSDTQSVRSGNSLGTLNHAKHPDRLGAGLNASVIETIAASFEDGALKTAKISGEIAFSYNPDEEPDSKPLHNPTIRINNFPNLEVIGPNRIFVQNALPDRNDQFILDVSHLSRTSTAFSYRLHSESDGKDLVVHTPFLIRSHWKPKGDKLELLMHYSLNPASAFTSPIMLHNVVVFATYEGARASGAQTKPSGTHLKDKHLVYWRLGDITLTSEPQKIVCRIIGAEGAEPQPGHVEARWEYTPGLTATASLGGISVSRLEETKGKEKEAIVVEDPFADSDNLMSPPLPSDHRWVDVPMVYKLVSGKYEAR</sequence>
<dbReference type="GO" id="GO:0032185">
    <property type="term" value="P:septin cytoskeleton organization"/>
    <property type="evidence" value="ECO:0007669"/>
    <property type="project" value="TreeGrafter"/>
</dbReference>
<dbReference type="InterPro" id="IPR001060">
    <property type="entry name" value="FCH_dom"/>
</dbReference>
<dbReference type="Proteomes" id="UP000028545">
    <property type="component" value="Unassembled WGS sequence"/>
</dbReference>
<feature type="compositionally biased region" description="Basic and acidic residues" evidence="3">
    <location>
        <begin position="426"/>
        <end position="436"/>
    </location>
</feature>
<dbReference type="EMBL" id="JOWA01000121">
    <property type="protein sequence ID" value="KEZ40527.1"/>
    <property type="molecule type" value="Genomic_DNA"/>
</dbReference>
<dbReference type="SUPFAM" id="SSF103657">
    <property type="entry name" value="BAR/IMD domain-like"/>
    <property type="match status" value="1"/>
</dbReference>
<dbReference type="GO" id="GO:0005886">
    <property type="term" value="C:plasma membrane"/>
    <property type="evidence" value="ECO:0007669"/>
    <property type="project" value="TreeGrafter"/>
</dbReference>
<dbReference type="GeneID" id="27727503"/>
<evidence type="ECO:0000313" key="5">
    <source>
        <dbReference type="EMBL" id="KEZ40527.1"/>
    </source>
</evidence>
<dbReference type="SMART" id="SM00055">
    <property type="entry name" value="FCH"/>
    <property type="match status" value="1"/>
</dbReference>
<reference evidence="5 6" key="1">
    <citation type="journal article" date="2014" name="Genome Announc.">
        <title>Draft genome sequence of the pathogenic fungus Scedosporium apiospermum.</title>
        <authorList>
            <person name="Vandeputte P."/>
            <person name="Ghamrawi S."/>
            <person name="Rechenmann M."/>
            <person name="Iltis A."/>
            <person name="Giraud S."/>
            <person name="Fleury M."/>
            <person name="Thornton C."/>
            <person name="Delhaes L."/>
            <person name="Meyer W."/>
            <person name="Papon N."/>
            <person name="Bouchara J.P."/>
        </authorList>
    </citation>
    <scope>NUCLEOTIDE SEQUENCE [LARGE SCALE GENOMIC DNA]</scope>
    <source>
        <strain evidence="5 6">IHEM 14462</strain>
    </source>
</reference>
<dbReference type="PANTHER" id="PTHR23065:SF54">
    <property type="entry name" value="SUPPRESSOR OF YEAST PROFILIN DELETION"/>
    <property type="match status" value="1"/>
</dbReference>
<dbReference type="InterPro" id="IPR049609">
    <property type="entry name" value="Syp1-like_MHD"/>
</dbReference>
<feature type="compositionally biased region" description="Pro residues" evidence="3">
    <location>
        <begin position="414"/>
        <end position="423"/>
    </location>
</feature>
<evidence type="ECO:0000313" key="6">
    <source>
        <dbReference type="Proteomes" id="UP000028545"/>
    </source>
</evidence>
<gene>
    <name evidence="5" type="ORF">SAPIO_CDS8431</name>
</gene>
<keyword evidence="1" id="KW-0254">Endocytosis</keyword>
<keyword evidence="2" id="KW-0175">Coiled coil</keyword>
<protein>
    <submittedName>
        <fullName evidence="5">SAFF domain-containing protein</fullName>
    </submittedName>
</protein>